<reference evidence="1" key="1">
    <citation type="submission" date="2022-11" db="EMBL/GenBank/DDBJ databases">
        <title>Minimal conservation of predation-associated metabolite biosynthetic gene clusters underscores biosynthetic potential of Myxococcota including descriptions for ten novel species: Archangium lansinium sp. nov., Myxococcus landrumus sp. nov., Nannocystis bai.</title>
        <authorList>
            <person name="Ahearne A."/>
            <person name="Stevens C."/>
            <person name="Phillips K."/>
        </authorList>
    </citation>
    <scope>NUCLEOTIDE SEQUENCE</scope>
    <source>
        <strain evidence="1">Na p29</strain>
    </source>
</reference>
<proteinExistence type="predicted"/>
<name>A0A9X3F8J7_9BACT</name>
<keyword evidence="2" id="KW-1185">Reference proteome</keyword>
<evidence type="ECO:0000313" key="2">
    <source>
        <dbReference type="Proteomes" id="UP001150924"/>
    </source>
</evidence>
<organism evidence="1 2">
    <name type="scientific">Nannocystis pusilla</name>
    <dbReference type="NCBI Taxonomy" id="889268"/>
    <lineage>
        <taxon>Bacteria</taxon>
        <taxon>Pseudomonadati</taxon>
        <taxon>Myxococcota</taxon>
        <taxon>Polyangia</taxon>
        <taxon>Nannocystales</taxon>
        <taxon>Nannocystaceae</taxon>
        <taxon>Nannocystis</taxon>
    </lineage>
</organism>
<dbReference type="Pfam" id="PF08747">
    <property type="entry name" value="BrxB"/>
    <property type="match status" value="1"/>
</dbReference>
<dbReference type="InterPro" id="IPR014858">
    <property type="entry name" value="BrxB"/>
</dbReference>
<dbReference type="AlphaFoldDB" id="A0A9X3F8J7"/>
<accession>A0A9X3F8J7</accession>
<protein>
    <submittedName>
        <fullName evidence="1">DUF1788 domain-containing protein</fullName>
    </submittedName>
</protein>
<dbReference type="RefSeq" id="WP_267777335.1">
    <property type="nucleotide sequence ID" value="NZ_JAPNKE010000002.1"/>
</dbReference>
<comment type="caution">
    <text evidence="1">The sequence shown here is derived from an EMBL/GenBank/DDBJ whole genome shotgun (WGS) entry which is preliminary data.</text>
</comment>
<sequence length="140" mass="15953">MQKLLLDRLRAQEDEWAQCVIQRERNTTTVHNRERGLKYLKDQIFPILEESNGLADDCAAVIRAHAERNPEHIDRTLALVGRAGPLYPFFRTSALLRNLDGNTAHVPVVLLYPGRREGATALSFMGELAPDSDYRPRIYP</sequence>
<dbReference type="Proteomes" id="UP001150924">
    <property type="component" value="Unassembled WGS sequence"/>
</dbReference>
<dbReference type="EMBL" id="JAPNKE010000002">
    <property type="protein sequence ID" value="MCY1013416.1"/>
    <property type="molecule type" value="Genomic_DNA"/>
</dbReference>
<evidence type="ECO:0000313" key="1">
    <source>
        <dbReference type="EMBL" id="MCY1013416.1"/>
    </source>
</evidence>
<gene>
    <name evidence="1" type="ORF">OV079_49395</name>
</gene>